<accession>A0AAN6T1Q0</accession>
<feature type="compositionally biased region" description="Basic and acidic residues" evidence="1">
    <location>
        <begin position="432"/>
        <end position="469"/>
    </location>
</feature>
<dbReference type="Proteomes" id="UP001305647">
    <property type="component" value="Unassembled WGS sequence"/>
</dbReference>
<feature type="region of interest" description="Disordered" evidence="1">
    <location>
        <begin position="241"/>
        <end position="262"/>
    </location>
</feature>
<feature type="region of interest" description="Disordered" evidence="1">
    <location>
        <begin position="1"/>
        <end position="20"/>
    </location>
</feature>
<dbReference type="EMBL" id="MU863638">
    <property type="protein sequence ID" value="KAK4100812.1"/>
    <property type="molecule type" value="Genomic_DNA"/>
</dbReference>
<dbReference type="InterPro" id="IPR053029">
    <property type="entry name" value="RNA_pol_I-specific_init_factor"/>
</dbReference>
<feature type="compositionally biased region" description="Acidic residues" evidence="1">
    <location>
        <begin position="477"/>
        <end position="486"/>
    </location>
</feature>
<reference evidence="2" key="2">
    <citation type="submission" date="2023-05" db="EMBL/GenBank/DDBJ databases">
        <authorList>
            <consortium name="Lawrence Berkeley National Laboratory"/>
            <person name="Steindorff A."/>
            <person name="Hensen N."/>
            <person name="Bonometti L."/>
            <person name="Westerberg I."/>
            <person name="Brannstrom I.O."/>
            <person name="Guillou S."/>
            <person name="Cros-Aarteil S."/>
            <person name="Calhoun S."/>
            <person name="Haridas S."/>
            <person name="Kuo A."/>
            <person name="Mondo S."/>
            <person name="Pangilinan J."/>
            <person name="Riley R."/>
            <person name="Labutti K."/>
            <person name="Andreopoulos B."/>
            <person name="Lipzen A."/>
            <person name="Chen C."/>
            <person name="Yanf M."/>
            <person name="Daum C."/>
            <person name="Ng V."/>
            <person name="Clum A."/>
            <person name="Ohm R."/>
            <person name="Martin F."/>
            <person name="Silar P."/>
            <person name="Natvig D."/>
            <person name="Lalanne C."/>
            <person name="Gautier V."/>
            <person name="Ament-Velasquez S.L."/>
            <person name="Kruys A."/>
            <person name="Hutchinson M.I."/>
            <person name="Powell A.J."/>
            <person name="Barry K."/>
            <person name="Miller A.N."/>
            <person name="Grigoriev I.V."/>
            <person name="Debuchy R."/>
            <person name="Gladieux P."/>
            <person name="Thoren M.H."/>
            <person name="Johannesson H."/>
        </authorList>
    </citation>
    <scope>NUCLEOTIDE SEQUENCE</scope>
    <source>
        <strain evidence="2">CBS 757.83</strain>
    </source>
</reference>
<protein>
    <submittedName>
        <fullName evidence="2">Uncharacterized protein</fullName>
    </submittedName>
</protein>
<organism evidence="2 3">
    <name type="scientific">Parathielavia hyrcaniae</name>
    <dbReference type="NCBI Taxonomy" id="113614"/>
    <lineage>
        <taxon>Eukaryota</taxon>
        <taxon>Fungi</taxon>
        <taxon>Dikarya</taxon>
        <taxon>Ascomycota</taxon>
        <taxon>Pezizomycotina</taxon>
        <taxon>Sordariomycetes</taxon>
        <taxon>Sordariomycetidae</taxon>
        <taxon>Sordariales</taxon>
        <taxon>Chaetomiaceae</taxon>
        <taxon>Parathielavia</taxon>
    </lineage>
</organism>
<dbReference type="GO" id="GO:0001164">
    <property type="term" value="F:RNA polymerase I core promoter sequence-specific DNA binding"/>
    <property type="evidence" value="ECO:0007669"/>
    <property type="project" value="TreeGrafter"/>
</dbReference>
<comment type="caution">
    <text evidence="2">The sequence shown here is derived from an EMBL/GenBank/DDBJ whole genome shotgun (WGS) entry which is preliminary data.</text>
</comment>
<dbReference type="PANTHER" id="PTHR28244">
    <property type="entry name" value="RNA POLYMERASE I-SPECIFIC TRANSCRIPTION INITIATION FACTOR RRN11"/>
    <property type="match status" value="1"/>
</dbReference>
<feature type="compositionally biased region" description="Polar residues" evidence="1">
    <location>
        <begin position="80"/>
        <end position="96"/>
    </location>
</feature>
<feature type="region of interest" description="Disordered" evidence="1">
    <location>
        <begin position="424"/>
        <end position="496"/>
    </location>
</feature>
<feature type="non-terminal residue" evidence="2">
    <location>
        <position position="496"/>
    </location>
</feature>
<feature type="compositionally biased region" description="Polar residues" evidence="1">
    <location>
        <begin position="135"/>
        <end position="144"/>
    </location>
</feature>
<dbReference type="GO" id="GO:0042790">
    <property type="term" value="P:nucleolar large rRNA transcription by RNA polymerase I"/>
    <property type="evidence" value="ECO:0007669"/>
    <property type="project" value="TreeGrafter"/>
</dbReference>
<feature type="compositionally biased region" description="Acidic residues" evidence="1">
    <location>
        <begin position="100"/>
        <end position="110"/>
    </location>
</feature>
<proteinExistence type="predicted"/>
<dbReference type="AlphaFoldDB" id="A0AAN6T1Q0"/>
<feature type="compositionally biased region" description="Basic and acidic residues" evidence="1">
    <location>
        <begin position="241"/>
        <end position="256"/>
    </location>
</feature>
<keyword evidence="3" id="KW-1185">Reference proteome</keyword>
<feature type="non-terminal residue" evidence="2">
    <location>
        <position position="1"/>
    </location>
</feature>
<dbReference type="GO" id="GO:0017025">
    <property type="term" value="F:TBP-class protein binding"/>
    <property type="evidence" value="ECO:0007669"/>
    <property type="project" value="TreeGrafter"/>
</dbReference>
<evidence type="ECO:0000313" key="3">
    <source>
        <dbReference type="Proteomes" id="UP001305647"/>
    </source>
</evidence>
<feature type="region of interest" description="Disordered" evidence="1">
    <location>
        <begin position="33"/>
        <end position="167"/>
    </location>
</feature>
<gene>
    <name evidence="2" type="ORF">N658DRAFT_403178</name>
</gene>
<evidence type="ECO:0000313" key="2">
    <source>
        <dbReference type="EMBL" id="KAK4100812.1"/>
    </source>
</evidence>
<dbReference type="PANTHER" id="PTHR28244:SF1">
    <property type="entry name" value="RNA POLYMERASE I-SPECIFIC TRANSCRIPTION INITIATION FACTOR RRN11"/>
    <property type="match status" value="1"/>
</dbReference>
<feature type="compositionally biased region" description="Basic residues" evidence="1">
    <location>
        <begin position="47"/>
        <end position="63"/>
    </location>
</feature>
<dbReference type="GO" id="GO:0070860">
    <property type="term" value="C:RNA polymerase I core factor complex"/>
    <property type="evidence" value="ECO:0007669"/>
    <property type="project" value="TreeGrafter"/>
</dbReference>
<feature type="compositionally biased region" description="Acidic residues" evidence="1">
    <location>
        <begin position="118"/>
        <end position="133"/>
    </location>
</feature>
<name>A0AAN6T1Q0_9PEZI</name>
<reference evidence="2" key="1">
    <citation type="journal article" date="2023" name="Mol. Phylogenet. Evol.">
        <title>Genome-scale phylogeny and comparative genomics of the fungal order Sordariales.</title>
        <authorList>
            <person name="Hensen N."/>
            <person name="Bonometti L."/>
            <person name="Westerberg I."/>
            <person name="Brannstrom I.O."/>
            <person name="Guillou S."/>
            <person name="Cros-Aarteil S."/>
            <person name="Calhoun S."/>
            <person name="Haridas S."/>
            <person name="Kuo A."/>
            <person name="Mondo S."/>
            <person name="Pangilinan J."/>
            <person name="Riley R."/>
            <person name="LaButti K."/>
            <person name="Andreopoulos B."/>
            <person name="Lipzen A."/>
            <person name="Chen C."/>
            <person name="Yan M."/>
            <person name="Daum C."/>
            <person name="Ng V."/>
            <person name="Clum A."/>
            <person name="Steindorff A."/>
            <person name="Ohm R.A."/>
            <person name="Martin F."/>
            <person name="Silar P."/>
            <person name="Natvig D.O."/>
            <person name="Lalanne C."/>
            <person name="Gautier V."/>
            <person name="Ament-Velasquez S.L."/>
            <person name="Kruys A."/>
            <person name="Hutchinson M.I."/>
            <person name="Powell A.J."/>
            <person name="Barry K."/>
            <person name="Miller A.N."/>
            <person name="Grigoriev I.V."/>
            <person name="Debuchy R."/>
            <person name="Gladieux P."/>
            <person name="Hiltunen Thoren M."/>
            <person name="Johannesson H."/>
        </authorList>
    </citation>
    <scope>NUCLEOTIDE SEQUENCE</scope>
    <source>
        <strain evidence="2">CBS 757.83</strain>
    </source>
</reference>
<evidence type="ECO:0000256" key="1">
    <source>
        <dbReference type="SAM" id="MobiDB-lite"/>
    </source>
</evidence>
<sequence length="496" mass="55748">KRKRAASDAVINPLSHTPDTLKQFAVAGYPAEQPLPSKAFYPGFPHRPPRPRTKGPNKKRGSSRSRGSGSADTDADASPELSTSSQKSPRGSQLSAASDADVETNGEGEEGGWRTTDFEETDFDDDDDNDEDNNSPSQPTNGNQRNRSSSSRRSRSRGKDPDATTSMLLDRRAHAYNARVGCLAAAVRRCLAEGDIGAAKRAFGLLARARVYGRRVDLRWERYWEMGAEVLMREGEDRSPRLGKRGVEWDGERESLEGVEEEQEEEDRLARLKAYYGYLIQQYPYSKQHPASASSALDFQVAMFSAEMEAAYAAHRRGLERLQRDGGWEDDMDMEMDVEEEPMEYDFDRGRQGAGEDAQVHLRGLSRRELRLREKEDDLRLSALRRMVDVAQRMDTVMELVPFSRDQELLRLRAMGALYIGDLHLPPAPRSASEDRDGRRARAGQREKAKSFLRRIKEGGRELKDHDEALLESLASDGEEDNEDEGTSVLPMFSSL</sequence>